<dbReference type="PIRSF" id="PIRSF000941">
    <property type="entry name" value="DUSP12"/>
    <property type="match status" value="1"/>
</dbReference>
<feature type="active site" description="Phosphocysteine intermediate" evidence="5">
    <location>
        <position position="99"/>
    </location>
</feature>
<evidence type="ECO:0000313" key="8">
    <source>
        <dbReference type="EMBL" id="PHH77407.1"/>
    </source>
</evidence>
<keyword evidence="9" id="KW-1185">Reference proteome</keyword>
<dbReference type="PANTHER" id="PTHR45848:SF4">
    <property type="entry name" value="DUAL SPECIFICITY PROTEIN PHOSPHATASE 12"/>
    <property type="match status" value="1"/>
</dbReference>
<dbReference type="GO" id="GO:0004725">
    <property type="term" value="F:protein tyrosine phosphatase activity"/>
    <property type="evidence" value="ECO:0007669"/>
    <property type="project" value="UniProtKB-EC"/>
</dbReference>
<dbReference type="Pfam" id="PF00782">
    <property type="entry name" value="DSPc"/>
    <property type="match status" value="1"/>
</dbReference>
<comment type="caution">
    <text evidence="8">The sequence shown here is derived from an EMBL/GenBank/DDBJ whole genome shotgun (WGS) entry which is preliminary data.</text>
</comment>
<dbReference type="AlphaFoldDB" id="A0A2C5Z8Q5"/>
<dbReference type="PANTHER" id="PTHR45848">
    <property type="entry name" value="DUAL SPECIFICITY PROTEIN PHOSPHATASE 12 FAMILY MEMBER"/>
    <property type="match status" value="1"/>
</dbReference>
<protein>
    <recommendedName>
        <fullName evidence="2">protein-tyrosine-phosphatase</fullName>
        <ecNumber evidence="2">3.1.3.48</ecNumber>
    </recommendedName>
</protein>
<keyword evidence="3" id="KW-0378">Hydrolase</keyword>
<dbReference type="EC" id="3.1.3.48" evidence="2"/>
<evidence type="ECO:0000256" key="4">
    <source>
        <dbReference type="ARBA" id="ARBA00022912"/>
    </source>
</evidence>
<dbReference type="InterPro" id="IPR029021">
    <property type="entry name" value="Prot-tyrosine_phosphatase-like"/>
</dbReference>
<evidence type="ECO:0000256" key="5">
    <source>
        <dbReference type="PIRSR" id="PIRSR000941-50"/>
    </source>
</evidence>
<name>A0A2C5Z8Q5_9HYPO</name>
<comment type="similarity">
    <text evidence="1">Belongs to the protein-tyrosine phosphatase family. Non-receptor class dual specificity subfamily.</text>
</comment>
<gene>
    <name evidence="8" type="ORF">CDD82_3535</name>
</gene>
<dbReference type="GO" id="GO:0005634">
    <property type="term" value="C:nucleus"/>
    <property type="evidence" value="ECO:0007669"/>
    <property type="project" value="TreeGrafter"/>
</dbReference>
<evidence type="ECO:0000313" key="9">
    <source>
        <dbReference type="Proteomes" id="UP000224854"/>
    </source>
</evidence>
<feature type="domain" description="Tyrosine specific protein phosphatases" evidence="7">
    <location>
        <begin position="77"/>
        <end position="135"/>
    </location>
</feature>
<dbReference type="PROSITE" id="PS50056">
    <property type="entry name" value="TYR_PHOSPHATASE_2"/>
    <property type="match status" value="1"/>
</dbReference>
<keyword evidence="4" id="KW-0904">Protein phosphatase</keyword>
<reference evidence="8 9" key="1">
    <citation type="submission" date="2017-06" db="EMBL/GenBank/DDBJ databases">
        <title>Ant-infecting Ophiocordyceps genomes reveal a high diversity of potential behavioral manipulation genes and a possible major role for enterotoxins.</title>
        <authorList>
            <person name="De Bekker C."/>
            <person name="Evans H.C."/>
            <person name="Brachmann A."/>
            <person name="Hughes D.P."/>
        </authorList>
    </citation>
    <scope>NUCLEOTIDE SEQUENCE [LARGE SCALE GENOMIC DNA]</scope>
    <source>
        <strain evidence="8 9">1348a</strain>
    </source>
</reference>
<dbReference type="SUPFAM" id="SSF52799">
    <property type="entry name" value="(Phosphotyrosine protein) phosphatases II"/>
    <property type="match status" value="1"/>
</dbReference>
<dbReference type="SMART" id="SM00195">
    <property type="entry name" value="DSPc"/>
    <property type="match status" value="1"/>
</dbReference>
<dbReference type="OrthoDB" id="2017893at2759"/>
<dbReference type="InterPro" id="IPR016278">
    <property type="entry name" value="DUSP12"/>
</dbReference>
<dbReference type="PROSITE" id="PS50054">
    <property type="entry name" value="TYR_PHOSPHATASE_DUAL"/>
    <property type="match status" value="1"/>
</dbReference>
<dbReference type="InterPro" id="IPR000387">
    <property type="entry name" value="Tyr_Pase_dom"/>
</dbReference>
<dbReference type="Gene3D" id="3.90.190.10">
    <property type="entry name" value="Protein tyrosine phosphatase superfamily"/>
    <property type="match status" value="1"/>
</dbReference>
<feature type="domain" description="Tyrosine-protein phosphatase" evidence="6">
    <location>
        <begin position="4"/>
        <end position="178"/>
    </location>
</feature>
<evidence type="ECO:0000259" key="7">
    <source>
        <dbReference type="PROSITE" id="PS50056"/>
    </source>
</evidence>
<accession>A0A2C5Z8Q5</accession>
<proteinExistence type="inferred from homology"/>
<dbReference type="InterPro" id="IPR000340">
    <property type="entry name" value="Dual-sp_phosphatase_cat-dom"/>
</dbReference>
<evidence type="ECO:0000256" key="2">
    <source>
        <dbReference type="ARBA" id="ARBA00013064"/>
    </source>
</evidence>
<dbReference type="Proteomes" id="UP000224854">
    <property type="component" value="Unassembled WGS sequence"/>
</dbReference>
<sequence length="357" mass="39115">MALSQVKGHEGLYVGGLWALRRCDQLEKRHITHVLSMIALDTSSLTNMRNEPWAQYGARFKHVTIDVDDVDDADLLAELPRAVAFIHEGLASGAVFVHCAAGKSRSVSVVVAYLLWASPGQFDPNTALAAGTQKRSPRETAREAVEAALDLVRLTRPMAEPNDGFMQQLALWWEMGCPANVKSHGAYQRWAYNREVAEHVAIGQAPARLRFQDEQEAQQHQPGLDAAVARCKMCRKTLATASFIQPHGPSATCPSSRPCPHLFVEPLSWMRAELEKGQLNGRLACPNQRCAAAVGRYDWKGIRCACGAWITPGLSLHRAKVDVSNSPASIGAEDDEATRMKMMGIRLPPGPGRGEHL</sequence>
<evidence type="ECO:0000256" key="1">
    <source>
        <dbReference type="ARBA" id="ARBA00008601"/>
    </source>
</evidence>
<evidence type="ECO:0000259" key="6">
    <source>
        <dbReference type="PROSITE" id="PS50054"/>
    </source>
</evidence>
<organism evidence="8 9">
    <name type="scientific">Ophiocordyceps australis</name>
    <dbReference type="NCBI Taxonomy" id="1399860"/>
    <lineage>
        <taxon>Eukaryota</taxon>
        <taxon>Fungi</taxon>
        <taxon>Dikarya</taxon>
        <taxon>Ascomycota</taxon>
        <taxon>Pezizomycotina</taxon>
        <taxon>Sordariomycetes</taxon>
        <taxon>Hypocreomycetidae</taxon>
        <taxon>Hypocreales</taxon>
        <taxon>Ophiocordycipitaceae</taxon>
        <taxon>Ophiocordyceps</taxon>
    </lineage>
</organism>
<dbReference type="EMBL" id="NJEU01000270">
    <property type="protein sequence ID" value="PHH77407.1"/>
    <property type="molecule type" value="Genomic_DNA"/>
</dbReference>
<evidence type="ECO:0000256" key="3">
    <source>
        <dbReference type="ARBA" id="ARBA00022801"/>
    </source>
</evidence>
<dbReference type="GO" id="GO:0008138">
    <property type="term" value="F:protein tyrosine/serine/threonine phosphatase activity"/>
    <property type="evidence" value="ECO:0007669"/>
    <property type="project" value="InterPro"/>
</dbReference>
<dbReference type="InterPro" id="IPR020422">
    <property type="entry name" value="TYR_PHOSPHATASE_DUAL_dom"/>
</dbReference>